<sequence length="1039" mass="118957">MGGQVMSVKRQIKKISIKYKVGSLFLIATTLTALVAISLQFYFGKQESQEKVLSKLTMASTVIGEHVNEIALRASNNVRILNNISIVDGQKFSQNQVLEIFVEILRHNPLFYSIYYGKENEDFYQIINLDSFANIRQSMNASEDERWVVVNIHGYGDKRTRMTHYFNEQLVLTRSMSEPSGYFPTQRPWYVMAKANEVNKTEPYLFQHLKVTGQTYSMMSKDAVIGIDIVLSSMASKLGVEALGLGHKKDIEAYLINREGEIIASNRHQLFKNSELPEVTPLPLSPAQQQLVNQAGSLKVSNQTDWFPYDFANAGEPQGYTIDLLNMVAQMTGLKLEYMNGFNIDDLSQRFQQGDLDILNGVSVESNEHVLFSAPLVSDRPALLKEQNRAEWPEIVGVVRGQQWHIQATPQVKWVEFDDINQAVEAFRSGVVDGIYNTYWVLNSLNLTGVQRKTEIQILDNLPQIPIALAMKSENVELLKLINQAFASITPEQHTWLQNKWFSRQSIVSRWVPYSVLYEASQQPAYQGRMLPITVLDKKRYLYVVPVSNQQEYFAVLIPQQLVTEQVLTQLWKSLSITVGVMLILLPIAWWFGTPIVKPIIQLIHETNKIKRREFDDVQWVDSQIKEISELSTAMTDMVKEIIRHEKAQEEFVEAFIQLIAGAIDDKSSYTAGHCNRVPELGMMLAKAVEEAGDGKFKDFRFADAKEWREFRIAAWLHDCGKITTPEHIVDKGSKLEANYNRIHEIRTRFEVLWRDAQIEALQSQLNGTSKVQAEEACKQRQEKLQEEFAFIANANVGSEFMSEESLLRIREIAAQTWVRHFDDRLGLSPVEEMNKPANTATLPTTEQLLMDRPEHVIHRERAANFDPKFGIKIDVPEHLYNLGEIYNLSIRAGTLTAEDRYKINEHMISGIKMLESLPFPKELSRVPRYASTHHETLKGTGYPRKLSAEELSIPERILVIADIFEALTAADRPYKKAKPLSVAVDIMYKMACDQHIDKDLFLLFLKQGVHLEYARIFLPEKQIDEVNIEQYFQQEIVA</sequence>
<gene>
    <name evidence="3" type="ORF">CEQ48_12070</name>
</gene>
<evidence type="ECO:0000313" key="4">
    <source>
        <dbReference type="Proteomes" id="UP000198371"/>
    </source>
</evidence>
<dbReference type="CDD" id="cd01007">
    <property type="entry name" value="PBP2_BvgS_HisK_like"/>
    <property type="match status" value="1"/>
</dbReference>
<dbReference type="Proteomes" id="UP000198371">
    <property type="component" value="Chromosome 1"/>
</dbReference>
<dbReference type="Gene3D" id="6.10.340.10">
    <property type="match status" value="1"/>
</dbReference>
<dbReference type="InterPro" id="IPR003607">
    <property type="entry name" value="HD/PDEase_dom"/>
</dbReference>
<feature type="transmembrane region" description="Helical" evidence="1">
    <location>
        <begin position="21"/>
        <end position="43"/>
    </location>
</feature>
<dbReference type="AlphaFoldDB" id="A0AAU8WGB7"/>
<keyword evidence="1" id="KW-0472">Membrane</keyword>
<dbReference type="SMART" id="SM00471">
    <property type="entry name" value="HDc"/>
    <property type="match status" value="1"/>
</dbReference>
<organism evidence="3 4">
    <name type="scientific">Vibrio tarriae</name>
    <dbReference type="NCBI Taxonomy" id="2014742"/>
    <lineage>
        <taxon>Bacteria</taxon>
        <taxon>Pseudomonadati</taxon>
        <taxon>Pseudomonadota</taxon>
        <taxon>Gammaproteobacteria</taxon>
        <taxon>Vibrionales</taxon>
        <taxon>Vibrionaceae</taxon>
        <taxon>Vibrio</taxon>
    </lineage>
</organism>
<evidence type="ECO:0000259" key="2">
    <source>
        <dbReference type="PROSITE" id="PS51832"/>
    </source>
</evidence>
<dbReference type="InterPro" id="IPR001638">
    <property type="entry name" value="Solute-binding_3/MltF_N"/>
</dbReference>
<dbReference type="Gene3D" id="3.30.450.20">
    <property type="entry name" value="PAS domain"/>
    <property type="match status" value="1"/>
</dbReference>
<evidence type="ECO:0000256" key="1">
    <source>
        <dbReference type="SAM" id="Phobius"/>
    </source>
</evidence>
<evidence type="ECO:0000313" key="3">
    <source>
        <dbReference type="EMBL" id="ASK55486.1"/>
    </source>
</evidence>
<dbReference type="SUPFAM" id="SSF109604">
    <property type="entry name" value="HD-domain/PDEase-like"/>
    <property type="match status" value="2"/>
</dbReference>
<dbReference type="Gene3D" id="1.10.3210.10">
    <property type="entry name" value="Hypothetical protein af1432"/>
    <property type="match status" value="2"/>
</dbReference>
<protein>
    <submittedName>
        <fullName evidence="3">Phosphohydrolase</fullName>
    </submittedName>
</protein>
<dbReference type="Pfam" id="PF00497">
    <property type="entry name" value="SBP_bac_3"/>
    <property type="match status" value="1"/>
</dbReference>
<dbReference type="Gene3D" id="3.40.190.10">
    <property type="entry name" value="Periplasmic binding protein-like II"/>
    <property type="match status" value="2"/>
</dbReference>
<keyword evidence="1" id="KW-1133">Transmembrane helix</keyword>
<feature type="domain" description="HD-GYP" evidence="2">
    <location>
        <begin position="817"/>
        <end position="1020"/>
    </location>
</feature>
<dbReference type="KEGG" id="vti:CEQ48_12070"/>
<dbReference type="EMBL" id="CP022353">
    <property type="protein sequence ID" value="ASK55486.1"/>
    <property type="molecule type" value="Genomic_DNA"/>
</dbReference>
<dbReference type="Pfam" id="PF13487">
    <property type="entry name" value="HD_5"/>
    <property type="match status" value="1"/>
</dbReference>
<name>A0AAU8WGB7_9VIBR</name>
<keyword evidence="4" id="KW-1185">Reference proteome</keyword>
<accession>A0AAU8WGB7</accession>
<dbReference type="SUPFAM" id="SSF53850">
    <property type="entry name" value="Periplasmic binding protein-like II"/>
    <property type="match status" value="1"/>
</dbReference>
<keyword evidence="1" id="KW-0812">Transmembrane</keyword>
<dbReference type="PANTHER" id="PTHR45228">
    <property type="entry name" value="CYCLIC DI-GMP PHOSPHODIESTERASE TM_0186-RELATED"/>
    <property type="match status" value="1"/>
</dbReference>
<dbReference type="GO" id="GO:0008081">
    <property type="term" value="F:phosphoric diester hydrolase activity"/>
    <property type="evidence" value="ECO:0007669"/>
    <property type="project" value="UniProtKB-ARBA"/>
</dbReference>
<reference evidence="4" key="1">
    <citation type="journal article" date="2017" name="Genome Announc.">
        <title>Complete Genome Sequence of Vibrio sp. Strain 2521-89, a Close Relative of Vibrio cholerae Isolated from Lake Water in New Mexico, USA.</title>
        <authorList>
            <person name="Liang K."/>
            <person name="Orata F.D."/>
            <person name="Winkjer N.S."/>
            <person name="Rowe L.A."/>
            <person name="Tarr C.L."/>
            <person name="Boucher Y."/>
        </authorList>
    </citation>
    <scope>NUCLEOTIDE SEQUENCE [LARGE SCALE GENOMIC DNA]</scope>
    <source>
        <strain evidence="4">2521-89</strain>
    </source>
</reference>
<dbReference type="PROSITE" id="PS51832">
    <property type="entry name" value="HD_GYP"/>
    <property type="match status" value="1"/>
</dbReference>
<reference evidence="3 4" key="2">
    <citation type="submission" date="2017-06" db="EMBL/GenBank/DDBJ databases">
        <title>Complete genome sequence of Vibrio sp. 2521-89, a close relative of Vibrio cholerae isolated from lake water in New Mexico, USA.</title>
        <authorList>
            <person name="Liang K."/>
            <person name="Orata F.D."/>
            <person name="Winkjer N.S."/>
            <person name="Tarr C.L."/>
            <person name="Boucher Y."/>
        </authorList>
    </citation>
    <scope>NUCLEOTIDE SEQUENCE [LARGE SCALE GENOMIC DNA]</scope>
    <source>
        <strain evidence="3 4">2521-89</strain>
    </source>
</reference>
<proteinExistence type="predicted"/>
<dbReference type="InterPro" id="IPR052020">
    <property type="entry name" value="Cyclic_di-GMP/3'3'-cGAMP_PDE"/>
</dbReference>
<dbReference type="InterPro" id="IPR037522">
    <property type="entry name" value="HD_GYP_dom"/>
</dbReference>
<dbReference type="SMART" id="SM00062">
    <property type="entry name" value="PBPb"/>
    <property type="match status" value="1"/>
</dbReference>
<dbReference type="CDD" id="cd00077">
    <property type="entry name" value="HDc"/>
    <property type="match status" value="1"/>
</dbReference>
<dbReference type="PANTHER" id="PTHR45228:SF5">
    <property type="entry name" value="CYCLIC DI-GMP PHOSPHODIESTERASE VC_1348-RELATED"/>
    <property type="match status" value="1"/>
</dbReference>